<reference evidence="3" key="2">
    <citation type="submission" date="2020-09" db="EMBL/GenBank/DDBJ databases">
        <authorList>
            <person name="Sun Q."/>
            <person name="Zhou Y."/>
        </authorList>
    </citation>
    <scope>NUCLEOTIDE SEQUENCE</scope>
    <source>
        <strain evidence="3">CGMCC 1.14988</strain>
    </source>
</reference>
<protein>
    <submittedName>
        <fullName evidence="3">NADPH:quinone oxidoreductase</fullName>
    </submittedName>
</protein>
<dbReference type="Pfam" id="PF00107">
    <property type="entry name" value="ADH_zinc_N"/>
    <property type="match status" value="1"/>
</dbReference>
<name>A0A8J3A7D6_9ACTN</name>
<dbReference type="SUPFAM" id="SSF51735">
    <property type="entry name" value="NAD(P)-binding Rossmann-fold domains"/>
    <property type="match status" value="1"/>
</dbReference>
<dbReference type="PANTHER" id="PTHR44154">
    <property type="entry name" value="QUINONE OXIDOREDUCTASE"/>
    <property type="match status" value="1"/>
</dbReference>
<dbReference type="InterPro" id="IPR013154">
    <property type="entry name" value="ADH-like_N"/>
</dbReference>
<dbReference type="Gene3D" id="3.40.50.720">
    <property type="entry name" value="NAD(P)-binding Rossmann-like Domain"/>
    <property type="match status" value="1"/>
</dbReference>
<evidence type="ECO:0000313" key="3">
    <source>
        <dbReference type="EMBL" id="GGI03661.1"/>
    </source>
</evidence>
<accession>A0A8J3A7D6</accession>
<proteinExistence type="predicted"/>
<comment type="caution">
    <text evidence="3">The sequence shown here is derived from an EMBL/GenBank/DDBJ whole genome shotgun (WGS) entry which is preliminary data.</text>
</comment>
<dbReference type="EMBL" id="BMHA01000002">
    <property type="protein sequence ID" value="GGI03661.1"/>
    <property type="molecule type" value="Genomic_DNA"/>
</dbReference>
<dbReference type="Proteomes" id="UP000650511">
    <property type="component" value="Unassembled WGS sequence"/>
</dbReference>
<dbReference type="AlphaFoldDB" id="A0A8J3A7D6"/>
<dbReference type="PANTHER" id="PTHR44154:SF1">
    <property type="entry name" value="QUINONE OXIDOREDUCTASE"/>
    <property type="match status" value="1"/>
</dbReference>
<dbReference type="CDD" id="cd08253">
    <property type="entry name" value="zeta_crystallin"/>
    <property type="match status" value="1"/>
</dbReference>
<dbReference type="SUPFAM" id="SSF50129">
    <property type="entry name" value="GroES-like"/>
    <property type="match status" value="1"/>
</dbReference>
<feature type="domain" description="Enoyl reductase (ER)" evidence="2">
    <location>
        <begin position="39"/>
        <end position="348"/>
    </location>
</feature>
<dbReference type="GO" id="GO:0016491">
    <property type="term" value="F:oxidoreductase activity"/>
    <property type="evidence" value="ECO:0007669"/>
    <property type="project" value="InterPro"/>
</dbReference>
<keyword evidence="4" id="KW-1185">Reference proteome</keyword>
<dbReference type="Pfam" id="PF08240">
    <property type="entry name" value="ADH_N"/>
    <property type="match status" value="1"/>
</dbReference>
<evidence type="ECO:0000313" key="4">
    <source>
        <dbReference type="Proteomes" id="UP000650511"/>
    </source>
</evidence>
<evidence type="ECO:0000259" key="2">
    <source>
        <dbReference type="SMART" id="SM00829"/>
    </source>
</evidence>
<evidence type="ECO:0000256" key="1">
    <source>
        <dbReference type="ARBA" id="ARBA00022857"/>
    </source>
</evidence>
<dbReference type="InterPro" id="IPR036291">
    <property type="entry name" value="NAD(P)-bd_dom_sf"/>
</dbReference>
<dbReference type="InterPro" id="IPR011032">
    <property type="entry name" value="GroES-like_sf"/>
</dbReference>
<dbReference type="InterPro" id="IPR020843">
    <property type="entry name" value="ER"/>
</dbReference>
<gene>
    <name evidence="3" type="ORF">GCM10011354_05150</name>
</gene>
<dbReference type="InterPro" id="IPR051603">
    <property type="entry name" value="Zinc-ADH_QOR/CCCR"/>
</dbReference>
<dbReference type="Gene3D" id="3.90.180.10">
    <property type="entry name" value="Medium-chain alcohol dehydrogenases, catalytic domain"/>
    <property type="match status" value="1"/>
</dbReference>
<dbReference type="InterPro" id="IPR013149">
    <property type="entry name" value="ADH-like_C"/>
</dbReference>
<keyword evidence="1" id="KW-0521">NADP</keyword>
<reference evidence="3" key="1">
    <citation type="journal article" date="2014" name="Int. J. Syst. Evol. Microbiol.">
        <title>Complete genome sequence of Corynebacterium casei LMG S-19264T (=DSM 44701T), isolated from a smear-ripened cheese.</title>
        <authorList>
            <consortium name="US DOE Joint Genome Institute (JGI-PGF)"/>
            <person name="Walter F."/>
            <person name="Albersmeier A."/>
            <person name="Kalinowski J."/>
            <person name="Ruckert C."/>
        </authorList>
    </citation>
    <scope>NUCLEOTIDE SEQUENCE</scope>
    <source>
        <strain evidence="3">CGMCC 1.14988</strain>
    </source>
</reference>
<sequence>MSTRPAGSATVSARIHARSDKVSEGTMRAVCYDRQGAAGEVLRVREVPTPEPATGEVRVRIRYSGVNPGDIKKRSGWLGSTMPYPRVIPHSDGAGVIDAAGEGVDPGRIGQRVWVYGAQSYRPFGTAAEWTVVPSALAVRLPDQVSDEVGACLGIPGITAHRAVLGDGPVDGATVLVHGVLGGVGNLAAQLAHRAGATVIGTTRRRADLQARPPRGVDHLVALDVDDPVDAILGLAPDGVNRIVEVAFSDNVDLDAAVLRNDGIIAAYATRDGRPALPFWPMLFGNATIRLLGSDDFPAQAKQQAARDLTSAASDGSLTIDISTPMPLEQAADAHERVTAGTRARVLLHTRYVSLEASTSSDCRRRGG</sequence>
<dbReference type="SMART" id="SM00829">
    <property type="entry name" value="PKS_ER"/>
    <property type="match status" value="1"/>
</dbReference>
<organism evidence="3 4">
    <name type="scientific">Egicoccus halophilus</name>
    <dbReference type="NCBI Taxonomy" id="1670830"/>
    <lineage>
        <taxon>Bacteria</taxon>
        <taxon>Bacillati</taxon>
        <taxon>Actinomycetota</taxon>
        <taxon>Nitriliruptoria</taxon>
        <taxon>Egicoccales</taxon>
        <taxon>Egicoccaceae</taxon>
        <taxon>Egicoccus</taxon>
    </lineage>
</organism>